<dbReference type="Proteomes" id="UP000697107">
    <property type="component" value="Unassembled WGS sequence"/>
</dbReference>
<sequence>MTPASLTASASGENPSEKLHNPRDETDKSAILSDAEKGVMSAAATSGDSIGNDEAAASTHQEEMSLKASKE</sequence>
<dbReference type="VEuPathDB" id="FungiDB:PC110_g22205"/>
<dbReference type="Proteomes" id="UP000688947">
    <property type="component" value="Unassembled WGS sequence"/>
</dbReference>
<feature type="region of interest" description="Disordered" evidence="1">
    <location>
        <begin position="1"/>
        <end position="71"/>
    </location>
</feature>
<accession>A0A8T1EU29</accession>
<dbReference type="EMBL" id="RCML01001656">
    <property type="protein sequence ID" value="KAG2961122.1"/>
    <property type="molecule type" value="Genomic_DNA"/>
</dbReference>
<comment type="caution">
    <text evidence="2">The sequence shown here is derived from an EMBL/GenBank/DDBJ whole genome shotgun (WGS) entry which is preliminary data.</text>
</comment>
<feature type="compositionally biased region" description="Basic and acidic residues" evidence="1">
    <location>
        <begin position="60"/>
        <end position="71"/>
    </location>
</feature>
<gene>
    <name evidence="3" type="ORF">JG687_00010509</name>
    <name evidence="2" type="ORF">PC118_g22143</name>
</gene>
<evidence type="ECO:0000313" key="4">
    <source>
        <dbReference type="Proteomes" id="UP000697107"/>
    </source>
</evidence>
<reference evidence="3" key="2">
    <citation type="submission" date="2021-01" db="EMBL/GenBank/DDBJ databases">
        <title>Phytophthora aleatoria, a newly-described species from Pinus radiata is distinct from Phytophthora cactorum isolates based on comparative genomics.</title>
        <authorList>
            <person name="Mcdougal R."/>
            <person name="Panda P."/>
            <person name="Williams N."/>
            <person name="Studholme D.J."/>
        </authorList>
    </citation>
    <scope>NUCLEOTIDE SEQUENCE</scope>
    <source>
        <strain evidence="3">NZFS 3830</strain>
    </source>
</reference>
<protein>
    <submittedName>
        <fullName evidence="2">Uncharacterized protein</fullName>
    </submittedName>
</protein>
<feature type="compositionally biased region" description="Basic and acidic residues" evidence="1">
    <location>
        <begin position="15"/>
        <end position="28"/>
    </location>
</feature>
<proteinExistence type="predicted"/>
<organism evidence="2 4">
    <name type="scientific">Phytophthora cactorum</name>
    <dbReference type="NCBI Taxonomy" id="29920"/>
    <lineage>
        <taxon>Eukaryota</taxon>
        <taxon>Sar</taxon>
        <taxon>Stramenopiles</taxon>
        <taxon>Oomycota</taxon>
        <taxon>Peronosporomycetes</taxon>
        <taxon>Peronosporales</taxon>
        <taxon>Peronosporaceae</taxon>
        <taxon>Phytophthora</taxon>
    </lineage>
</organism>
<evidence type="ECO:0000256" key="1">
    <source>
        <dbReference type="SAM" id="MobiDB-lite"/>
    </source>
</evidence>
<feature type="compositionally biased region" description="Polar residues" evidence="1">
    <location>
        <begin position="1"/>
        <end position="14"/>
    </location>
</feature>
<name>A0A8T1EU29_9STRA</name>
<evidence type="ECO:0000313" key="2">
    <source>
        <dbReference type="EMBL" id="KAG2961122.1"/>
    </source>
</evidence>
<evidence type="ECO:0000313" key="3">
    <source>
        <dbReference type="EMBL" id="KAG6956605.1"/>
    </source>
</evidence>
<dbReference type="EMBL" id="JAENGZ010000598">
    <property type="protein sequence ID" value="KAG6956605.1"/>
    <property type="molecule type" value="Genomic_DNA"/>
</dbReference>
<reference evidence="2" key="1">
    <citation type="submission" date="2018-10" db="EMBL/GenBank/DDBJ databases">
        <title>Effector identification in a new, highly contiguous assembly of the strawberry crown rot pathogen Phytophthora cactorum.</title>
        <authorList>
            <person name="Armitage A.D."/>
            <person name="Nellist C.F."/>
            <person name="Bates H."/>
            <person name="Vickerstaff R.J."/>
            <person name="Harrison R.J."/>
        </authorList>
    </citation>
    <scope>NUCLEOTIDE SEQUENCE</scope>
    <source>
        <strain evidence="2">P415</strain>
    </source>
</reference>
<dbReference type="OrthoDB" id="10350271at2759"/>
<dbReference type="AlphaFoldDB" id="A0A8T1EU29"/>